<keyword evidence="1" id="KW-0812">Transmembrane</keyword>
<reference evidence="2" key="1">
    <citation type="submission" date="2022-01" db="EMBL/GenBank/DDBJ databases">
        <authorList>
            <person name="Braso-Vives M."/>
        </authorList>
    </citation>
    <scope>NUCLEOTIDE SEQUENCE</scope>
</reference>
<dbReference type="EMBL" id="OV696698">
    <property type="protein sequence ID" value="CAH1243614.1"/>
    <property type="molecule type" value="Genomic_DNA"/>
</dbReference>
<feature type="transmembrane region" description="Helical" evidence="1">
    <location>
        <begin position="121"/>
        <end position="140"/>
    </location>
</feature>
<organism evidence="2 3">
    <name type="scientific">Branchiostoma lanceolatum</name>
    <name type="common">Common lancelet</name>
    <name type="synonym">Amphioxus lanceolatum</name>
    <dbReference type="NCBI Taxonomy" id="7740"/>
    <lineage>
        <taxon>Eukaryota</taxon>
        <taxon>Metazoa</taxon>
        <taxon>Chordata</taxon>
        <taxon>Cephalochordata</taxon>
        <taxon>Leptocardii</taxon>
        <taxon>Amphioxiformes</taxon>
        <taxon>Branchiostomatidae</taxon>
        <taxon>Branchiostoma</taxon>
    </lineage>
</organism>
<sequence length="220" mass="24479">MEDLSFGIQTGLFHSISFPPVVMWLVVSTLLVGIIMSVWKRENALVGMAVVKFVQFMTVVLGVLFAHLSLVPAEGLTRLELGLRVIIQNKLACLMSYMALKSIVLYGRIAELMFEVSEDTLSGIVVIYICIYTSTMGVIEHMCLQQLFKFTIGTQIPIIVVLTYLIISGLLNTVFLIMACLWLMLSVTLFVAEIISAFRHIDDLYAPAQKEPLKGVTVEV</sequence>
<feature type="transmembrane region" description="Helical" evidence="1">
    <location>
        <begin position="21"/>
        <end position="39"/>
    </location>
</feature>
<feature type="transmembrane region" description="Helical" evidence="1">
    <location>
        <begin position="45"/>
        <end position="70"/>
    </location>
</feature>
<protein>
    <submittedName>
        <fullName evidence="2">Hypp7132 protein</fullName>
    </submittedName>
</protein>
<evidence type="ECO:0000256" key="1">
    <source>
        <dbReference type="SAM" id="Phobius"/>
    </source>
</evidence>
<gene>
    <name evidence="2" type="primary">Hypp7132</name>
    <name evidence="2" type="ORF">BLAG_LOCUS6535</name>
</gene>
<evidence type="ECO:0000313" key="3">
    <source>
        <dbReference type="Proteomes" id="UP000838412"/>
    </source>
</evidence>
<dbReference type="Proteomes" id="UP000838412">
    <property type="component" value="Chromosome 13"/>
</dbReference>
<evidence type="ECO:0000313" key="2">
    <source>
        <dbReference type="EMBL" id="CAH1243614.1"/>
    </source>
</evidence>
<keyword evidence="1" id="KW-1133">Transmembrane helix</keyword>
<feature type="transmembrane region" description="Helical" evidence="1">
    <location>
        <begin position="173"/>
        <end position="192"/>
    </location>
</feature>
<dbReference type="AlphaFoldDB" id="A0A8K0E7M1"/>
<feature type="transmembrane region" description="Helical" evidence="1">
    <location>
        <begin position="91"/>
        <end position="109"/>
    </location>
</feature>
<name>A0A8K0E7M1_BRALA</name>
<keyword evidence="1" id="KW-0472">Membrane</keyword>
<feature type="transmembrane region" description="Helical" evidence="1">
    <location>
        <begin position="147"/>
        <end position="167"/>
    </location>
</feature>
<keyword evidence="3" id="KW-1185">Reference proteome</keyword>
<accession>A0A8K0E7M1</accession>
<proteinExistence type="predicted"/>